<dbReference type="GO" id="GO:0002143">
    <property type="term" value="P:tRNA wobble position uridine thiolation"/>
    <property type="evidence" value="ECO:0007669"/>
    <property type="project" value="TreeGrafter"/>
</dbReference>
<evidence type="ECO:0000256" key="3">
    <source>
        <dbReference type="ARBA" id="ARBA00022490"/>
    </source>
</evidence>
<evidence type="ECO:0000256" key="1">
    <source>
        <dbReference type="ARBA" id="ARBA00004496"/>
    </source>
</evidence>
<dbReference type="AlphaFoldDB" id="A0A3N1NVQ5"/>
<dbReference type="PANTHER" id="PTHR34874:SF3">
    <property type="entry name" value="SULFURTRANSFERASE TUSD"/>
    <property type="match status" value="1"/>
</dbReference>
<comment type="subcellular location">
    <subcellularLocation>
        <location evidence="1">Cytoplasm</location>
    </subcellularLocation>
</comment>
<evidence type="ECO:0000313" key="6">
    <source>
        <dbReference type="Proteomes" id="UP000273643"/>
    </source>
</evidence>
<dbReference type="PANTHER" id="PTHR34874">
    <property type="entry name" value="PROTEIN YCHN"/>
    <property type="match status" value="1"/>
</dbReference>
<evidence type="ECO:0000256" key="4">
    <source>
        <dbReference type="ARBA" id="ARBA00022679"/>
    </source>
</evidence>
<evidence type="ECO:0000256" key="2">
    <source>
        <dbReference type="ARBA" id="ARBA00007067"/>
    </source>
</evidence>
<dbReference type="NCBIfam" id="NF001237">
    <property type="entry name" value="PRK00207.1"/>
    <property type="match status" value="1"/>
</dbReference>
<keyword evidence="4" id="KW-0808">Transferase</keyword>
<comment type="similarity">
    <text evidence="2">Belongs to the DsrE/TusD family.</text>
</comment>
<keyword evidence="6" id="KW-1185">Reference proteome</keyword>
<dbReference type="Pfam" id="PF02635">
    <property type="entry name" value="DsrE"/>
    <property type="match status" value="1"/>
</dbReference>
<dbReference type="SUPFAM" id="SSF75169">
    <property type="entry name" value="DsrEFH-like"/>
    <property type="match status" value="1"/>
</dbReference>
<dbReference type="GO" id="GO:1990228">
    <property type="term" value="C:sulfurtransferase complex"/>
    <property type="evidence" value="ECO:0007669"/>
    <property type="project" value="TreeGrafter"/>
</dbReference>
<reference evidence="5 6" key="1">
    <citation type="submission" date="2018-11" db="EMBL/GenBank/DDBJ databases">
        <title>Genomic Encyclopedia of Type Strains, Phase IV (KMG-IV): sequencing the most valuable type-strain genomes for metagenomic binning, comparative biology and taxonomic classification.</title>
        <authorList>
            <person name="Goeker M."/>
        </authorList>
    </citation>
    <scope>NUCLEOTIDE SEQUENCE [LARGE SCALE GENOMIC DNA]</scope>
    <source>
        <strain evidence="5 6">DSM 16974</strain>
    </source>
</reference>
<dbReference type="InterPro" id="IPR003787">
    <property type="entry name" value="Sulphur_relay_DsrE/F-like"/>
</dbReference>
<keyword evidence="3" id="KW-0963">Cytoplasm</keyword>
<dbReference type="OrthoDB" id="9787483at2"/>
<dbReference type="NCBIfam" id="TIGR03012">
    <property type="entry name" value="sulf_tusD_dsrE"/>
    <property type="match status" value="1"/>
</dbReference>
<protein>
    <submittedName>
        <fullName evidence="5">tRNA 2-thiouridine synthesizing protein D</fullName>
    </submittedName>
</protein>
<gene>
    <name evidence="5" type="ORF">EDC38_0844</name>
</gene>
<evidence type="ECO:0000313" key="5">
    <source>
        <dbReference type="EMBL" id="ROQ20243.1"/>
    </source>
</evidence>
<dbReference type="GO" id="GO:0016783">
    <property type="term" value="F:sulfurtransferase activity"/>
    <property type="evidence" value="ECO:0007669"/>
    <property type="project" value="InterPro"/>
</dbReference>
<accession>A0A3N1NVQ5</accession>
<dbReference type="InterPro" id="IPR017463">
    <property type="entry name" value="Sulphur_relay_TusD/DsrE"/>
</dbReference>
<dbReference type="InterPro" id="IPR027396">
    <property type="entry name" value="DsrEFH-like"/>
</dbReference>
<sequence length="130" mass="14355">MKFSLAVYAAPFNSEASQSALNFAQALLRQGHDIYRVFFYQEGVATGNRLATPAQDEQNLVEEWRTLARENAIDVVVCIAAALRRGILNQEEADRYEHDVANLAPEFSLSGLGQWVDAAVHADRVVTFGA</sequence>
<comment type="caution">
    <text evidence="5">The sequence shown here is derived from an EMBL/GenBank/DDBJ whole genome shotgun (WGS) entry which is preliminary data.</text>
</comment>
<dbReference type="FunFam" id="3.40.1260.10:FF:000001">
    <property type="entry name" value="Sulfurtransferase TusD"/>
    <property type="match status" value="1"/>
</dbReference>
<dbReference type="Gene3D" id="3.40.1260.10">
    <property type="entry name" value="DsrEFH-like"/>
    <property type="match status" value="1"/>
</dbReference>
<dbReference type="RefSeq" id="WP_123637432.1">
    <property type="nucleotide sequence ID" value="NZ_JBHYFO010000002.1"/>
</dbReference>
<dbReference type="Proteomes" id="UP000273643">
    <property type="component" value="Unassembled WGS sequence"/>
</dbReference>
<dbReference type="GO" id="GO:0097163">
    <property type="term" value="F:sulfur carrier activity"/>
    <property type="evidence" value="ECO:0007669"/>
    <property type="project" value="TreeGrafter"/>
</dbReference>
<organism evidence="5 6">
    <name type="scientific">Marinimicrobium koreense</name>
    <dbReference type="NCBI Taxonomy" id="306545"/>
    <lineage>
        <taxon>Bacteria</taxon>
        <taxon>Pseudomonadati</taxon>
        <taxon>Pseudomonadota</taxon>
        <taxon>Gammaproteobacteria</taxon>
        <taxon>Cellvibrionales</taxon>
        <taxon>Cellvibrionaceae</taxon>
        <taxon>Marinimicrobium</taxon>
    </lineage>
</organism>
<dbReference type="EMBL" id="RJUK01000001">
    <property type="protein sequence ID" value="ROQ20243.1"/>
    <property type="molecule type" value="Genomic_DNA"/>
</dbReference>
<proteinExistence type="inferred from homology"/>
<name>A0A3N1NVQ5_9GAMM</name>